<dbReference type="Proteomes" id="UP000029725">
    <property type="component" value="Unassembled WGS sequence"/>
</dbReference>
<keyword evidence="4" id="KW-0443">Lipid metabolism</keyword>
<evidence type="ECO:0000256" key="2">
    <source>
        <dbReference type="ARBA" id="ARBA00005254"/>
    </source>
</evidence>
<proteinExistence type="inferred from homology"/>
<organism evidence="6 7">
    <name type="scientific">Mitosporidium daphniae</name>
    <dbReference type="NCBI Taxonomy" id="1485682"/>
    <lineage>
        <taxon>Eukaryota</taxon>
        <taxon>Fungi</taxon>
        <taxon>Fungi incertae sedis</taxon>
        <taxon>Microsporidia</taxon>
        <taxon>Mitosporidium</taxon>
    </lineage>
</organism>
<dbReference type="GO" id="GO:0006635">
    <property type="term" value="P:fatty acid beta-oxidation"/>
    <property type="evidence" value="ECO:0007669"/>
    <property type="project" value="UniProtKB-UniPathway"/>
</dbReference>
<protein>
    <submittedName>
        <fullName evidence="6">Uncharacterized protein</fullName>
    </submittedName>
</protein>
<keyword evidence="7" id="KW-1185">Reference proteome</keyword>
<dbReference type="SUPFAM" id="SSF52096">
    <property type="entry name" value="ClpP/crotonase"/>
    <property type="match status" value="1"/>
</dbReference>
<dbReference type="UniPathway" id="UPA00659"/>
<evidence type="ECO:0000313" key="6">
    <source>
        <dbReference type="EMBL" id="KGG52727.1"/>
    </source>
</evidence>
<sequence>MQDSLNTIYECKKPIIALIDGICYGAGVDLICCADMRLSTKGAKFSVKEVDLGLAADLGTLQRLPKCVSSSGIALELCLTGRTWGASEAKAFGFIQGDLFDSYAQLKGSISSALSVLEAGENLAGILASKSQTAVENTKRSILDSYEHPSIKQGLQKIALVNSSALQSEELPRNVSNFLSKSKL</sequence>
<dbReference type="InterPro" id="IPR029045">
    <property type="entry name" value="ClpP/crotonase-like_dom_sf"/>
</dbReference>
<keyword evidence="3" id="KW-0276">Fatty acid metabolism</keyword>
<comment type="pathway">
    <text evidence="1">Lipid metabolism; fatty acid beta-oxidation.</text>
</comment>
<comment type="caution">
    <text evidence="6">The sequence shown here is derived from an EMBL/GenBank/DDBJ whole genome shotgun (WGS) entry which is preliminary data.</text>
</comment>
<accession>A0A098VUT1</accession>
<evidence type="ECO:0000256" key="4">
    <source>
        <dbReference type="ARBA" id="ARBA00023098"/>
    </source>
</evidence>
<evidence type="ECO:0000256" key="5">
    <source>
        <dbReference type="ARBA" id="ARBA00023235"/>
    </source>
</evidence>
<dbReference type="AlphaFoldDB" id="A0A098VUT1"/>
<dbReference type="OrthoDB" id="14970at2759"/>
<reference evidence="6 7" key="1">
    <citation type="submission" date="2014-04" db="EMBL/GenBank/DDBJ databases">
        <title>A new species of microsporidia sheds light on the evolution of extreme parasitism.</title>
        <authorList>
            <person name="Haag K.L."/>
            <person name="James T.Y."/>
            <person name="Larsson R."/>
            <person name="Schaer T.M."/>
            <person name="Refardt D."/>
            <person name="Pombert J.-F."/>
            <person name="Ebert D."/>
        </authorList>
    </citation>
    <scope>NUCLEOTIDE SEQUENCE [LARGE SCALE GENOMIC DNA]</scope>
    <source>
        <strain evidence="6 7">UGP3</strain>
        <tissue evidence="6">Spores</tissue>
    </source>
</reference>
<dbReference type="CDD" id="cd06558">
    <property type="entry name" value="crotonase-like"/>
    <property type="match status" value="1"/>
</dbReference>
<dbReference type="Gene3D" id="3.90.226.10">
    <property type="entry name" value="2-enoyl-CoA Hydratase, Chain A, domain 1"/>
    <property type="match status" value="1"/>
</dbReference>
<dbReference type="InterPro" id="IPR014748">
    <property type="entry name" value="Enoyl-CoA_hydra_C"/>
</dbReference>
<dbReference type="PANTHER" id="PTHR43149">
    <property type="entry name" value="ENOYL-COA HYDRATASE"/>
    <property type="match status" value="1"/>
</dbReference>
<evidence type="ECO:0000256" key="1">
    <source>
        <dbReference type="ARBA" id="ARBA00005005"/>
    </source>
</evidence>
<dbReference type="RefSeq" id="XP_013239154.1">
    <property type="nucleotide sequence ID" value="XM_013383700.1"/>
</dbReference>
<evidence type="ECO:0000313" key="7">
    <source>
        <dbReference type="Proteomes" id="UP000029725"/>
    </source>
</evidence>
<dbReference type="InterPro" id="IPR001753">
    <property type="entry name" value="Enoyl-CoA_hydra/iso"/>
</dbReference>
<comment type="similarity">
    <text evidence="2">Belongs to the enoyl-CoA hydratase/isomerase family.</text>
</comment>
<evidence type="ECO:0000256" key="3">
    <source>
        <dbReference type="ARBA" id="ARBA00022832"/>
    </source>
</evidence>
<gene>
    <name evidence="6" type="ORF">DI09_13p160</name>
</gene>
<dbReference type="Pfam" id="PF00378">
    <property type="entry name" value="ECH_1"/>
    <property type="match status" value="1"/>
</dbReference>
<dbReference type="Gene3D" id="1.10.12.10">
    <property type="entry name" value="Lyase 2-enoyl-coa Hydratase, Chain A, domain 2"/>
    <property type="match status" value="1"/>
</dbReference>
<keyword evidence="5" id="KW-0413">Isomerase</keyword>
<dbReference type="HOGENOM" id="CLU_009834_7_0_1"/>
<dbReference type="VEuPathDB" id="MicrosporidiaDB:DI09_13p160"/>
<name>A0A098VUT1_9MICR</name>
<dbReference type="InterPro" id="IPR045002">
    <property type="entry name" value="Ech1-like"/>
</dbReference>
<dbReference type="GeneID" id="25258372"/>
<dbReference type="GO" id="GO:0051750">
    <property type="term" value="F:delta(3,5)-delta(2,4)-dienoyl-CoA isomerase activity"/>
    <property type="evidence" value="ECO:0007669"/>
    <property type="project" value="TreeGrafter"/>
</dbReference>
<dbReference type="PANTHER" id="PTHR43149:SF1">
    <property type="entry name" value="DELTA(3,5)-DELTA(2,4)-DIENOYL-COA ISOMERASE, MITOCHONDRIAL"/>
    <property type="match status" value="1"/>
</dbReference>
<dbReference type="EMBL" id="JMKJ01000044">
    <property type="protein sequence ID" value="KGG52727.1"/>
    <property type="molecule type" value="Genomic_DNA"/>
</dbReference>